<evidence type="ECO:0000256" key="9">
    <source>
        <dbReference type="ARBA" id="ARBA00022989"/>
    </source>
</evidence>
<keyword evidence="10" id="KW-0408">Iron</keyword>
<evidence type="ECO:0000256" key="6">
    <source>
        <dbReference type="ARBA" id="ARBA00022692"/>
    </source>
</evidence>
<dbReference type="InterPro" id="IPR000516">
    <property type="entry name" value="Ni-dep_Hydgase_cyt-B"/>
</dbReference>
<keyword evidence="11 12" id="KW-0472">Membrane</keyword>
<dbReference type="Gene3D" id="1.20.950.20">
    <property type="entry name" value="Transmembrane di-heme cytochromes, Chain C"/>
    <property type="match status" value="1"/>
</dbReference>
<feature type="transmembrane region" description="Helical" evidence="12">
    <location>
        <begin position="117"/>
        <end position="137"/>
    </location>
</feature>
<protein>
    <submittedName>
        <fullName evidence="14">Cytochrome b561</fullName>
    </submittedName>
</protein>
<keyword evidence="6 12" id="KW-0812">Transmembrane</keyword>
<feature type="transmembrane region" description="Helical" evidence="12">
    <location>
        <begin position="193"/>
        <end position="212"/>
    </location>
</feature>
<comment type="subcellular location">
    <subcellularLocation>
        <location evidence="1">Cell membrane</location>
        <topology evidence="1">Multi-pass membrane protein</topology>
    </subcellularLocation>
</comment>
<sequence>MNSQSHLVFVWSRYLRLFHWLNVITITFLLAIGLIIFNAKALGVSVEGKILLKTIHVLIGYVFSANLLFRIVLGFFGKGYERWHKTLPFAKNFTKELAEFKQNPHKKYKGHNPLGKLMVGALLLAMFIQMITGLVIAGTDIYYPPLGQYFAKSIAIDNSKLELIKPYSKENIDEQAYASMREIRQPFITTHVYTFYTLLFLIPLHIIGVIIGERKERTGLVSSMINGYKYLPKEDK</sequence>
<evidence type="ECO:0000256" key="10">
    <source>
        <dbReference type="ARBA" id="ARBA00023004"/>
    </source>
</evidence>
<evidence type="ECO:0000256" key="4">
    <source>
        <dbReference type="ARBA" id="ARBA00022475"/>
    </source>
</evidence>
<accession>A0ABQ3ING5</accession>
<keyword evidence="5" id="KW-0349">Heme</keyword>
<comment type="caution">
    <text evidence="14">The sequence shown here is derived from an EMBL/GenBank/DDBJ whole genome shotgun (WGS) entry which is preliminary data.</text>
</comment>
<dbReference type="PANTHER" id="PTHR30485">
    <property type="entry name" value="NI/FE-HYDROGENASE 1 B-TYPE CYTOCHROME SUBUNIT"/>
    <property type="match status" value="1"/>
</dbReference>
<keyword evidence="15" id="KW-1185">Reference proteome</keyword>
<evidence type="ECO:0000313" key="15">
    <source>
        <dbReference type="Proteomes" id="UP000626370"/>
    </source>
</evidence>
<evidence type="ECO:0000256" key="12">
    <source>
        <dbReference type="SAM" id="Phobius"/>
    </source>
</evidence>
<organism evidence="14 15">
    <name type="scientific">Thalassotalea profundi</name>
    <dbReference type="NCBI Taxonomy" id="2036687"/>
    <lineage>
        <taxon>Bacteria</taxon>
        <taxon>Pseudomonadati</taxon>
        <taxon>Pseudomonadota</taxon>
        <taxon>Gammaproteobacteria</taxon>
        <taxon>Alteromonadales</taxon>
        <taxon>Colwelliaceae</taxon>
        <taxon>Thalassotalea</taxon>
    </lineage>
</organism>
<evidence type="ECO:0000256" key="11">
    <source>
        <dbReference type="ARBA" id="ARBA00023136"/>
    </source>
</evidence>
<gene>
    <name evidence="14" type="ORF">GCM10011501_14730</name>
</gene>
<evidence type="ECO:0000256" key="1">
    <source>
        <dbReference type="ARBA" id="ARBA00004651"/>
    </source>
</evidence>
<keyword evidence="9 12" id="KW-1133">Transmembrane helix</keyword>
<feature type="transmembrane region" description="Helical" evidence="12">
    <location>
        <begin position="55"/>
        <end position="76"/>
    </location>
</feature>
<name>A0ABQ3ING5_9GAMM</name>
<evidence type="ECO:0000256" key="5">
    <source>
        <dbReference type="ARBA" id="ARBA00022617"/>
    </source>
</evidence>
<keyword evidence="8" id="KW-0249">Electron transport</keyword>
<evidence type="ECO:0000313" key="14">
    <source>
        <dbReference type="EMBL" id="GHE86581.1"/>
    </source>
</evidence>
<evidence type="ECO:0000256" key="2">
    <source>
        <dbReference type="ARBA" id="ARBA00008622"/>
    </source>
</evidence>
<dbReference type="InterPro" id="IPR051542">
    <property type="entry name" value="Hydrogenase_cytochrome"/>
</dbReference>
<evidence type="ECO:0000259" key="13">
    <source>
        <dbReference type="Pfam" id="PF01292"/>
    </source>
</evidence>
<feature type="domain" description="Cytochrome b561 bacterial/Ni-hydrogenase" evidence="13">
    <location>
        <begin position="10"/>
        <end position="227"/>
    </location>
</feature>
<keyword evidence="7" id="KW-0479">Metal-binding</keyword>
<dbReference type="InterPro" id="IPR011577">
    <property type="entry name" value="Cyt_b561_bac/Ni-Hgenase"/>
</dbReference>
<proteinExistence type="inferred from homology"/>
<dbReference type="SUPFAM" id="SSF81342">
    <property type="entry name" value="Transmembrane di-heme cytochromes"/>
    <property type="match status" value="1"/>
</dbReference>
<evidence type="ECO:0000256" key="8">
    <source>
        <dbReference type="ARBA" id="ARBA00022982"/>
    </source>
</evidence>
<dbReference type="EMBL" id="BNAH01000005">
    <property type="protein sequence ID" value="GHE86581.1"/>
    <property type="molecule type" value="Genomic_DNA"/>
</dbReference>
<keyword evidence="3" id="KW-0813">Transport</keyword>
<evidence type="ECO:0000256" key="3">
    <source>
        <dbReference type="ARBA" id="ARBA00022448"/>
    </source>
</evidence>
<dbReference type="Pfam" id="PF01292">
    <property type="entry name" value="Ni_hydr_CYTB"/>
    <property type="match status" value="1"/>
</dbReference>
<dbReference type="InterPro" id="IPR016174">
    <property type="entry name" value="Di-haem_cyt_TM"/>
</dbReference>
<dbReference type="RefSeq" id="WP_189377623.1">
    <property type="nucleotide sequence ID" value="NZ_BNAH01000005.1"/>
</dbReference>
<dbReference type="PANTHER" id="PTHR30485:SF2">
    <property type="entry name" value="BLL0597 PROTEIN"/>
    <property type="match status" value="1"/>
</dbReference>
<reference evidence="15" key="1">
    <citation type="journal article" date="2019" name="Int. J. Syst. Evol. Microbiol.">
        <title>The Global Catalogue of Microorganisms (GCM) 10K type strain sequencing project: providing services to taxonomists for standard genome sequencing and annotation.</title>
        <authorList>
            <consortium name="The Broad Institute Genomics Platform"/>
            <consortium name="The Broad Institute Genome Sequencing Center for Infectious Disease"/>
            <person name="Wu L."/>
            <person name="Ma J."/>
        </authorList>
    </citation>
    <scope>NUCLEOTIDE SEQUENCE [LARGE SCALE GENOMIC DNA]</scope>
    <source>
        <strain evidence="15">CGMCC 1.15922</strain>
    </source>
</reference>
<dbReference type="PRINTS" id="PR00161">
    <property type="entry name" value="NIHGNASECYTB"/>
</dbReference>
<keyword evidence="4" id="KW-1003">Cell membrane</keyword>
<comment type="similarity">
    <text evidence="2">Belongs to the HupC/HyaC/HydC family.</text>
</comment>
<dbReference type="Proteomes" id="UP000626370">
    <property type="component" value="Unassembled WGS sequence"/>
</dbReference>
<evidence type="ECO:0000256" key="7">
    <source>
        <dbReference type="ARBA" id="ARBA00022723"/>
    </source>
</evidence>
<feature type="transmembrane region" description="Helical" evidence="12">
    <location>
        <begin position="20"/>
        <end position="43"/>
    </location>
</feature>